<dbReference type="AlphaFoldDB" id="A0A4R1K5Z3"/>
<dbReference type="Proteomes" id="UP000294614">
    <property type="component" value="Unassembled WGS sequence"/>
</dbReference>
<keyword evidence="8" id="KW-1185">Reference proteome</keyword>
<evidence type="ECO:0000313" key="7">
    <source>
        <dbReference type="EMBL" id="TCK59380.1"/>
    </source>
</evidence>
<dbReference type="GO" id="GO:0050661">
    <property type="term" value="F:NADP binding"/>
    <property type="evidence" value="ECO:0007669"/>
    <property type="project" value="InterPro"/>
</dbReference>
<keyword evidence="4" id="KW-0521">NADP</keyword>
<accession>A0A4R1K5Z3</accession>
<organism evidence="7 8">
    <name type="scientific">Seleniivibrio woodruffii</name>
    <dbReference type="NCBI Taxonomy" id="1078050"/>
    <lineage>
        <taxon>Bacteria</taxon>
        <taxon>Pseudomonadati</taxon>
        <taxon>Deferribacterota</taxon>
        <taxon>Deferribacteres</taxon>
        <taxon>Deferribacterales</taxon>
        <taxon>Geovibrionaceae</taxon>
        <taxon>Seleniivibrio</taxon>
    </lineage>
</organism>
<protein>
    <submittedName>
        <fullName evidence="7">2,4-dienoyl-CoA reductase-like NADH-dependent reductase (Old Yellow Enzyme family)</fullName>
    </submittedName>
</protein>
<dbReference type="CDD" id="cd02932">
    <property type="entry name" value="OYE_YqiM_FMN"/>
    <property type="match status" value="1"/>
</dbReference>
<keyword evidence="3" id="KW-0288">FMN</keyword>
<dbReference type="EMBL" id="SMGG01000006">
    <property type="protein sequence ID" value="TCK59380.1"/>
    <property type="molecule type" value="Genomic_DNA"/>
</dbReference>
<comment type="cofactor">
    <cofactor evidence="1">
        <name>FMN</name>
        <dbReference type="ChEBI" id="CHEBI:58210"/>
    </cofactor>
</comment>
<dbReference type="InterPro" id="IPR044152">
    <property type="entry name" value="YqjM-like"/>
</dbReference>
<dbReference type="SUPFAM" id="SSF51395">
    <property type="entry name" value="FMN-linked oxidoreductases"/>
    <property type="match status" value="1"/>
</dbReference>
<evidence type="ECO:0000313" key="8">
    <source>
        <dbReference type="Proteomes" id="UP000294614"/>
    </source>
</evidence>
<evidence type="ECO:0000256" key="1">
    <source>
        <dbReference type="ARBA" id="ARBA00001917"/>
    </source>
</evidence>
<reference evidence="7 8" key="1">
    <citation type="submission" date="2019-03" db="EMBL/GenBank/DDBJ databases">
        <title>Genomic Encyclopedia of Type Strains, Phase IV (KMG-IV): sequencing the most valuable type-strain genomes for metagenomic binning, comparative biology and taxonomic classification.</title>
        <authorList>
            <person name="Goeker M."/>
        </authorList>
    </citation>
    <scope>NUCLEOTIDE SEQUENCE [LARGE SCALE GENOMIC DNA]</scope>
    <source>
        <strain evidence="7 8">DSM 24984</strain>
    </source>
</reference>
<dbReference type="InterPro" id="IPR013785">
    <property type="entry name" value="Aldolase_TIM"/>
</dbReference>
<evidence type="ECO:0000256" key="5">
    <source>
        <dbReference type="ARBA" id="ARBA00023002"/>
    </source>
</evidence>
<evidence type="ECO:0000259" key="6">
    <source>
        <dbReference type="Pfam" id="PF00724"/>
    </source>
</evidence>
<dbReference type="PANTHER" id="PTHR43303:SF4">
    <property type="entry name" value="NADPH DEHYDROGENASE C23G7.10C-RELATED"/>
    <property type="match status" value="1"/>
</dbReference>
<evidence type="ECO:0000256" key="4">
    <source>
        <dbReference type="ARBA" id="ARBA00022857"/>
    </source>
</evidence>
<dbReference type="Pfam" id="PF00724">
    <property type="entry name" value="Oxidored_FMN"/>
    <property type="match status" value="1"/>
</dbReference>
<dbReference type="Gene3D" id="3.20.20.70">
    <property type="entry name" value="Aldolase class I"/>
    <property type="match status" value="1"/>
</dbReference>
<name>A0A4R1K5Z3_9BACT</name>
<evidence type="ECO:0000256" key="2">
    <source>
        <dbReference type="ARBA" id="ARBA00022630"/>
    </source>
</evidence>
<sequence length="350" mass="37811">MSELFKPVTLNGVTLRNRVVVPPMCQYSASEGLANDWHLTHYGSIAAGGAGAVIIEATAVSPEGRISPYDLGLWNDTQADKLARIFSFIESQGAVPAIQIAHAGRKACTDKPWLGGKPLNDWTNFLAPSPIPFDENCQIPKSMTIQQIHDMTEKFAESAMRAVRAGAQIVELHAAHGYLLSEFISPLSNRREDEYGGTPENRARFLIETVKAVQSAVGSEIPLSVRISATDWLEDGFKPEDAVDLANMLKPLGVALIDVSTSGVVLAKIPAGPGFQVPFAEKIKKETGMTVSAVGLITKAQDAENIVAEGRADIVMIGRGHLANHQWTIHAARELGAEAPIPPQYQRAYR</sequence>
<dbReference type="GO" id="GO:0003959">
    <property type="term" value="F:NADPH dehydrogenase activity"/>
    <property type="evidence" value="ECO:0007669"/>
    <property type="project" value="InterPro"/>
</dbReference>
<dbReference type="PANTHER" id="PTHR43303">
    <property type="entry name" value="NADPH DEHYDROGENASE C23G7.10C-RELATED"/>
    <property type="match status" value="1"/>
</dbReference>
<gene>
    <name evidence="7" type="ORF">C8D98_2314</name>
</gene>
<dbReference type="InterPro" id="IPR001155">
    <property type="entry name" value="OxRdtase_FMN_N"/>
</dbReference>
<feature type="domain" description="NADH:flavin oxidoreductase/NADH oxidase N-terminal" evidence="6">
    <location>
        <begin position="3"/>
        <end position="335"/>
    </location>
</feature>
<dbReference type="OrthoDB" id="9784632at2"/>
<keyword evidence="5" id="KW-0560">Oxidoreductase</keyword>
<comment type="caution">
    <text evidence="7">The sequence shown here is derived from an EMBL/GenBank/DDBJ whole genome shotgun (WGS) entry which is preliminary data.</text>
</comment>
<dbReference type="RefSeq" id="WP_132874293.1">
    <property type="nucleotide sequence ID" value="NZ_JAJUHT010000006.1"/>
</dbReference>
<evidence type="ECO:0000256" key="3">
    <source>
        <dbReference type="ARBA" id="ARBA00022643"/>
    </source>
</evidence>
<proteinExistence type="predicted"/>
<dbReference type="GO" id="GO:0010181">
    <property type="term" value="F:FMN binding"/>
    <property type="evidence" value="ECO:0007669"/>
    <property type="project" value="InterPro"/>
</dbReference>
<keyword evidence="2" id="KW-0285">Flavoprotein</keyword>